<name>A0A645ITI7_9ZZZZ</name>
<dbReference type="Pfam" id="PF01584">
    <property type="entry name" value="CheW"/>
    <property type="match status" value="1"/>
</dbReference>
<dbReference type="GO" id="GO:0007165">
    <property type="term" value="P:signal transduction"/>
    <property type="evidence" value="ECO:0007669"/>
    <property type="project" value="InterPro"/>
</dbReference>
<comment type="caution">
    <text evidence="2">The sequence shown here is derived from an EMBL/GenBank/DDBJ whole genome shotgun (WGS) entry which is preliminary data.</text>
</comment>
<gene>
    <name evidence="2" type="ORF">SDC9_202388</name>
</gene>
<accession>A0A645ITI7</accession>
<evidence type="ECO:0000313" key="2">
    <source>
        <dbReference type="EMBL" id="MPN54711.1"/>
    </source>
</evidence>
<organism evidence="2">
    <name type="scientific">bioreactor metagenome</name>
    <dbReference type="NCBI Taxonomy" id="1076179"/>
    <lineage>
        <taxon>unclassified sequences</taxon>
        <taxon>metagenomes</taxon>
        <taxon>ecological metagenomes</taxon>
    </lineage>
</organism>
<dbReference type="InterPro" id="IPR036061">
    <property type="entry name" value="CheW-like_dom_sf"/>
</dbReference>
<evidence type="ECO:0000259" key="1">
    <source>
        <dbReference type="PROSITE" id="PS50851"/>
    </source>
</evidence>
<dbReference type="EMBL" id="VSSQ01123227">
    <property type="protein sequence ID" value="MPN54711.1"/>
    <property type="molecule type" value="Genomic_DNA"/>
</dbReference>
<feature type="domain" description="CheW-like" evidence="1">
    <location>
        <begin position="1"/>
        <end position="89"/>
    </location>
</feature>
<dbReference type="InterPro" id="IPR002545">
    <property type="entry name" value="CheW-lke_dom"/>
</dbReference>
<dbReference type="GO" id="GO:0006935">
    <property type="term" value="P:chemotaxis"/>
    <property type="evidence" value="ECO:0007669"/>
    <property type="project" value="InterPro"/>
</dbReference>
<protein>
    <recommendedName>
        <fullName evidence="1">CheW-like domain-containing protein</fullName>
    </recommendedName>
</protein>
<reference evidence="2" key="1">
    <citation type="submission" date="2019-08" db="EMBL/GenBank/DDBJ databases">
        <authorList>
            <person name="Kucharzyk K."/>
            <person name="Murdoch R.W."/>
            <person name="Higgins S."/>
            <person name="Loffler F."/>
        </authorList>
    </citation>
    <scope>NUCLEOTIDE SEQUENCE</scope>
</reference>
<dbReference type="Gene3D" id="2.30.30.40">
    <property type="entry name" value="SH3 Domains"/>
    <property type="match status" value="1"/>
</dbReference>
<proteinExistence type="predicted"/>
<sequence length="89" mass="10068">MRISKLFNIETEVEKPEDGMMMHLRSEENNFCILFDHLDGEYQVVAKTLPDYLEKCTNRMKGISGCAVLGDGSINLILDVNNLTDDEGE</sequence>
<dbReference type="PROSITE" id="PS50851">
    <property type="entry name" value="CHEW"/>
    <property type="match status" value="1"/>
</dbReference>
<dbReference type="AlphaFoldDB" id="A0A645ITI7"/>
<dbReference type="SUPFAM" id="SSF50341">
    <property type="entry name" value="CheW-like"/>
    <property type="match status" value="1"/>
</dbReference>